<dbReference type="NCBIfam" id="TIGR01444">
    <property type="entry name" value="fkbM_fam"/>
    <property type="match status" value="1"/>
</dbReference>
<feature type="domain" description="Methyltransferase FkbM" evidence="1">
    <location>
        <begin position="81"/>
        <end position="221"/>
    </location>
</feature>
<accession>A0AA48KJQ8</accession>
<dbReference type="InterPro" id="IPR052514">
    <property type="entry name" value="SAM-dependent_MTase"/>
</dbReference>
<dbReference type="Pfam" id="PF05050">
    <property type="entry name" value="Methyltransf_21"/>
    <property type="match status" value="1"/>
</dbReference>
<dbReference type="InterPro" id="IPR029063">
    <property type="entry name" value="SAM-dependent_MTases_sf"/>
</dbReference>
<dbReference type="AlphaFoldDB" id="A0AA48KJQ8"/>
<dbReference type="Gene3D" id="3.40.50.150">
    <property type="entry name" value="Vaccinia Virus protein VP39"/>
    <property type="match status" value="1"/>
</dbReference>
<gene>
    <name evidence="2" type="ORF">MACH21_12700</name>
</gene>
<dbReference type="KEGG" id="rmai:MACH21_12700"/>
<dbReference type="InterPro" id="IPR006342">
    <property type="entry name" value="FkbM_mtfrase"/>
</dbReference>
<dbReference type="EMBL" id="AP027266">
    <property type="protein sequence ID" value="BDW85093.1"/>
    <property type="molecule type" value="Genomic_DNA"/>
</dbReference>
<dbReference type="PANTHER" id="PTHR34203:SF15">
    <property type="entry name" value="SLL1173 PROTEIN"/>
    <property type="match status" value="1"/>
</dbReference>
<proteinExistence type="predicted"/>
<reference evidence="2 3" key="1">
    <citation type="submission" date="2023-01" db="EMBL/GenBank/DDBJ databases">
        <title>Complete genome sequence of Roseicyclus marinus strain Dej080120_10.</title>
        <authorList>
            <person name="Ueki S."/>
            <person name="Maruyama F."/>
        </authorList>
    </citation>
    <scope>NUCLEOTIDE SEQUENCE [LARGE SCALE GENOMIC DNA]</scope>
    <source>
        <strain evidence="2 3">Dej080120_10</strain>
    </source>
</reference>
<evidence type="ECO:0000313" key="3">
    <source>
        <dbReference type="Proteomes" id="UP001337723"/>
    </source>
</evidence>
<dbReference type="Proteomes" id="UP001337723">
    <property type="component" value="Chromosome"/>
</dbReference>
<protein>
    <recommendedName>
        <fullName evidence="1">Methyltransferase FkbM domain-containing protein</fullName>
    </recommendedName>
</protein>
<evidence type="ECO:0000259" key="1">
    <source>
        <dbReference type="Pfam" id="PF05050"/>
    </source>
</evidence>
<organism evidence="2 3">
    <name type="scientific">Roseicyclus marinus</name>
    <dbReference type="NCBI Taxonomy" id="2161673"/>
    <lineage>
        <taxon>Bacteria</taxon>
        <taxon>Pseudomonadati</taxon>
        <taxon>Pseudomonadota</taxon>
        <taxon>Alphaproteobacteria</taxon>
        <taxon>Rhodobacterales</taxon>
        <taxon>Roseobacteraceae</taxon>
        <taxon>Roseicyclus</taxon>
    </lineage>
</organism>
<dbReference type="PANTHER" id="PTHR34203">
    <property type="entry name" value="METHYLTRANSFERASE, FKBM FAMILY PROTEIN"/>
    <property type="match status" value="1"/>
</dbReference>
<dbReference type="SUPFAM" id="SSF53335">
    <property type="entry name" value="S-adenosyl-L-methionine-dependent methyltransferases"/>
    <property type="match status" value="1"/>
</dbReference>
<keyword evidence="3" id="KW-1185">Reference proteome</keyword>
<evidence type="ECO:0000313" key="2">
    <source>
        <dbReference type="EMBL" id="BDW85093.1"/>
    </source>
</evidence>
<sequence length="251" mass="27875">MFKVVHKISRQIDLLRQMGLGSFVTYRLARRGSQVRITLTGQELTIRKGTTDLKVAMECLSGEFDIIRGHLQPDFAGVIVDAGGYIGASGMALKALFPKAKLVIVEPSDDNIRILRENLGNRPDIRIIHGALVGGAERSIKLFNRSSREWGFSTIPDHDGDVEQAFLGEVPAFRLSDLLEDGERIGLLKLDIEGAELDLFLNDSGTLETIPVVFVELHDRIVPGCSEKFREFSRNRKVIKGDGEKYLSLAQ</sequence>
<name>A0AA48KJQ8_9RHOB</name>